<dbReference type="Proteomes" id="UP000008672">
    <property type="component" value="Unassembled WGS sequence"/>
</dbReference>
<dbReference type="OMA" id="WTHAISQ"/>
<dbReference type="SUPFAM" id="SSF56672">
    <property type="entry name" value="DNA/RNA polymerases"/>
    <property type="match status" value="1"/>
</dbReference>
<organism evidence="3 4">
    <name type="scientific">Latimeria chalumnae</name>
    <name type="common">Coelacanth</name>
    <dbReference type="NCBI Taxonomy" id="7897"/>
    <lineage>
        <taxon>Eukaryota</taxon>
        <taxon>Metazoa</taxon>
        <taxon>Chordata</taxon>
        <taxon>Craniata</taxon>
        <taxon>Vertebrata</taxon>
        <taxon>Euteleostomi</taxon>
        <taxon>Coelacanthiformes</taxon>
        <taxon>Coelacanthidae</taxon>
        <taxon>Latimeria</taxon>
    </lineage>
</organism>
<sequence length="393" mass="44257">KEAKAAVQKATRECAQKHWLDLCKKIQICFERGDLRGTYDGIKEALGPTCKKTANLKVKDGTILTDRKEQLDRWTEHYKELYSNDTALAAIPQLPTMQELDQTPTLEDVEKAIKEIAPGKAAGNDQIPPELLKAGGRKLASDIHALLCTCWEESHIPQDLKDAKIITLYKNKGDKADCNNYRGISLLSVVGKVLARVLLKRLQVLAERVYPESQCGFRAGRSTTDMSFTLRLLQEKSHEQQAPLYVAFVDLQKAFDMVSRNGIYKILSKIGCPQKVLSLFKEFHEGMKAIIQYENETSSELSIDTDMKQGCVLAPTGFGIFFSILLNLFNIRRLQSKRHVTQLTIRDLLFADDAAFVSNSPDELQNMMNKFSDVCTKFGMVDDVDICKLLKTD</sequence>
<feature type="domain" description="Reverse transcriptase" evidence="2">
    <location>
        <begin position="149"/>
        <end position="393"/>
    </location>
</feature>
<dbReference type="Pfam" id="PF00078">
    <property type="entry name" value="RVT_1"/>
    <property type="match status" value="1"/>
</dbReference>
<keyword evidence="4" id="KW-1185">Reference proteome</keyword>
<dbReference type="EMBL" id="AFYH01037542">
    <property type="status" value="NOT_ANNOTATED_CDS"/>
    <property type="molecule type" value="Genomic_DNA"/>
</dbReference>
<protein>
    <recommendedName>
        <fullName evidence="2">Reverse transcriptase domain-containing protein</fullName>
    </recommendedName>
</protein>
<evidence type="ECO:0000256" key="1">
    <source>
        <dbReference type="SAM" id="Phobius"/>
    </source>
</evidence>
<evidence type="ECO:0000313" key="4">
    <source>
        <dbReference type="Proteomes" id="UP000008672"/>
    </source>
</evidence>
<dbReference type="GeneTree" id="ENSGT01120000271821"/>
<keyword evidence="1" id="KW-0472">Membrane</keyword>
<dbReference type="AlphaFoldDB" id="H3B479"/>
<dbReference type="InterPro" id="IPR043502">
    <property type="entry name" value="DNA/RNA_pol_sf"/>
</dbReference>
<reference evidence="3" key="3">
    <citation type="submission" date="2025-09" db="UniProtKB">
        <authorList>
            <consortium name="Ensembl"/>
        </authorList>
    </citation>
    <scope>IDENTIFICATION</scope>
</reference>
<proteinExistence type="predicted"/>
<dbReference type="EMBL" id="AFYH01037543">
    <property type="status" value="NOT_ANNOTATED_CDS"/>
    <property type="molecule type" value="Genomic_DNA"/>
</dbReference>
<dbReference type="CDD" id="cd01650">
    <property type="entry name" value="RT_nLTR_like"/>
    <property type="match status" value="1"/>
</dbReference>
<dbReference type="PANTHER" id="PTHR47027">
    <property type="entry name" value="REVERSE TRANSCRIPTASE DOMAIN-CONTAINING PROTEIN"/>
    <property type="match status" value="1"/>
</dbReference>
<evidence type="ECO:0000313" key="3">
    <source>
        <dbReference type="Ensembl" id="ENSLACP00000016700.1"/>
    </source>
</evidence>
<accession>H3B479</accession>
<reference evidence="4" key="1">
    <citation type="submission" date="2011-08" db="EMBL/GenBank/DDBJ databases">
        <title>The draft genome of Latimeria chalumnae.</title>
        <authorList>
            <person name="Di Palma F."/>
            <person name="Alfoldi J."/>
            <person name="Johnson J."/>
            <person name="Berlin A."/>
            <person name="Gnerre S."/>
            <person name="Jaffe D."/>
            <person name="MacCallum I."/>
            <person name="Young S."/>
            <person name="Walker B.J."/>
            <person name="Lander E."/>
            <person name="Lindblad-Toh K."/>
        </authorList>
    </citation>
    <scope>NUCLEOTIDE SEQUENCE [LARGE SCALE GENOMIC DNA]</scope>
    <source>
        <strain evidence="4">Wild caught</strain>
    </source>
</reference>
<dbReference type="InParanoid" id="H3B479"/>
<feature type="transmembrane region" description="Helical" evidence="1">
    <location>
        <begin position="312"/>
        <end position="329"/>
    </location>
</feature>
<dbReference type="PANTHER" id="PTHR47027:SF20">
    <property type="entry name" value="REVERSE TRANSCRIPTASE-LIKE PROTEIN WITH RNA-DIRECTED DNA POLYMERASE DOMAIN"/>
    <property type="match status" value="1"/>
</dbReference>
<keyword evidence="1" id="KW-1133">Transmembrane helix</keyword>
<dbReference type="Ensembl" id="ENSLACT00000016815.1">
    <property type="protein sequence ID" value="ENSLACP00000016700.1"/>
    <property type="gene ID" value="ENSLACG00000014709.1"/>
</dbReference>
<dbReference type="PROSITE" id="PS50878">
    <property type="entry name" value="RT_POL"/>
    <property type="match status" value="1"/>
</dbReference>
<name>H3B479_LATCH</name>
<dbReference type="eggNOG" id="KOG1075">
    <property type="taxonomic scope" value="Eukaryota"/>
</dbReference>
<evidence type="ECO:0000259" key="2">
    <source>
        <dbReference type="PROSITE" id="PS50878"/>
    </source>
</evidence>
<reference evidence="3" key="2">
    <citation type="submission" date="2025-08" db="UniProtKB">
        <authorList>
            <consortium name="Ensembl"/>
        </authorList>
    </citation>
    <scope>IDENTIFICATION</scope>
</reference>
<dbReference type="InterPro" id="IPR000477">
    <property type="entry name" value="RT_dom"/>
</dbReference>
<keyword evidence="1" id="KW-0812">Transmembrane</keyword>
<dbReference type="HOGENOM" id="CLU_000680_27_1_1"/>